<dbReference type="EMBL" id="MU267960">
    <property type="protein sequence ID" value="KAH7906920.1"/>
    <property type="molecule type" value="Genomic_DNA"/>
</dbReference>
<sequence>MLTVDSYDAVSTQVMLSPTAPTDLTGLERIILAAQGDLQRILSAFFSRPIFVERIDANTSPRLRPVSPQYPITQARKVHLKCASRVVCIATSTITITSPEYERVFLDEKLPIGQTFRRLNSHPKFDLLDVGAREICGRRELHRTYRLETEGFAADILEVFPDRNMFIQCEDWLTSDTISKDVCRFPLMQLQRKSRLRISMDNAAKGICCLLLLYVLVTH</sequence>
<name>A0ACB8A0T7_9AGAM</name>
<accession>A0ACB8A0T7</accession>
<evidence type="ECO:0000313" key="2">
    <source>
        <dbReference type="Proteomes" id="UP000790377"/>
    </source>
</evidence>
<reference evidence="1" key="1">
    <citation type="journal article" date="2021" name="New Phytol.">
        <title>Evolutionary innovations through gain and loss of genes in the ectomycorrhizal Boletales.</title>
        <authorList>
            <person name="Wu G."/>
            <person name="Miyauchi S."/>
            <person name="Morin E."/>
            <person name="Kuo A."/>
            <person name="Drula E."/>
            <person name="Varga T."/>
            <person name="Kohler A."/>
            <person name="Feng B."/>
            <person name="Cao Y."/>
            <person name="Lipzen A."/>
            <person name="Daum C."/>
            <person name="Hundley H."/>
            <person name="Pangilinan J."/>
            <person name="Johnson J."/>
            <person name="Barry K."/>
            <person name="LaButti K."/>
            <person name="Ng V."/>
            <person name="Ahrendt S."/>
            <person name="Min B."/>
            <person name="Choi I.G."/>
            <person name="Park H."/>
            <person name="Plett J.M."/>
            <person name="Magnuson J."/>
            <person name="Spatafora J.W."/>
            <person name="Nagy L.G."/>
            <person name="Henrissat B."/>
            <person name="Grigoriev I.V."/>
            <person name="Yang Z.L."/>
            <person name="Xu J."/>
            <person name="Martin F.M."/>
        </authorList>
    </citation>
    <scope>NUCLEOTIDE SEQUENCE</scope>
    <source>
        <strain evidence="1">ATCC 28755</strain>
    </source>
</reference>
<dbReference type="Proteomes" id="UP000790377">
    <property type="component" value="Unassembled WGS sequence"/>
</dbReference>
<proteinExistence type="predicted"/>
<gene>
    <name evidence="1" type="ORF">BJ138DRAFT_1161451</name>
</gene>
<organism evidence="1 2">
    <name type="scientific">Hygrophoropsis aurantiaca</name>
    <dbReference type="NCBI Taxonomy" id="72124"/>
    <lineage>
        <taxon>Eukaryota</taxon>
        <taxon>Fungi</taxon>
        <taxon>Dikarya</taxon>
        <taxon>Basidiomycota</taxon>
        <taxon>Agaricomycotina</taxon>
        <taxon>Agaricomycetes</taxon>
        <taxon>Agaricomycetidae</taxon>
        <taxon>Boletales</taxon>
        <taxon>Coniophorineae</taxon>
        <taxon>Hygrophoropsidaceae</taxon>
        <taxon>Hygrophoropsis</taxon>
    </lineage>
</organism>
<protein>
    <submittedName>
        <fullName evidence="1">Uncharacterized protein</fullName>
    </submittedName>
</protein>
<evidence type="ECO:0000313" key="1">
    <source>
        <dbReference type="EMBL" id="KAH7906920.1"/>
    </source>
</evidence>
<keyword evidence="2" id="KW-1185">Reference proteome</keyword>
<comment type="caution">
    <text evidence="1">The sequence shown here is derived from an EMBL/GenBank/DDBJ whole genome shotgun (WGS) entry which is preliminary data.</text>
</comment>